<gene>
    <name evidence="1" type="ORF">MBOE_35360</name>
</gene>
<accession>A0ABN5ZCQ5</accession>
<sequence length="127" mass="12670">MQQMHSRQSGEATMSATTTLGRLLGYAALSAAGALAVLTASNGLAGAAPRTPLPTDDQAPAVPFDPGALVSAIDNYASLLSILTGGQRAQPVLGGPVGTVQQPPAIVQQPTGAYPMIPGVPMLPGEP</sequence>
<dbReference type="EMBL" id="AP022579">
    <property type="protein sequence ID" value="BBX91887.1"/>
    <property type="molecule type" value="Genomic_DNA"/>
</dbReference>
<evidence type="ECO:0000313" key="1">
    <source>
        <dbReference type="EMBL" id="BBX91887.1"/>
    </source>
</evidence>
<dbReference type="Proteomes" id="UP000466683">
    <property type="component" value="Chromosome"/>
</dbReference>
<evidence type="ECO:0000313" key="2">
    <source>
        <dbReference type="Proteomes" id="UP000466683"/>
    </source>
</evidence>
<organism evidence="1 2">
    <name type="scientific">Mycolicibacterium boenickei</name>
    <dbReference type="NCBI Taxonomy" id="146017"/>
    <lineage>
        <taxon>Bacteria</taxon>
        <taxon>Bacillati</taxon>
        <taxon>Actinomycetota</taxon>
        <taxon>Actinomycetes</taxon>
        <taxon>Mycobacteriales</taxon>
        <taxon>Mycobacteriaceae</taxon>
        <taxon>Mycolicibacterium</taxon>
    </lineage>
</organism>
<reference evidence="1 2" key="1">
    <citation type="journal article" date="2019" name="Emerg. Microbes Infect.">
        <title>Comprehensive subspecies identification of 175 nontuberculous mycobacteria species based on 7547 genomic profiles.</title>
        <authorList>
            <person name="Matsumoto Y."/>
            <person name="Kinjo T."/>
            <person name="Motooka D."/>
            <person name="Nabeya D."/>
            <person name="Jung N."/>
            <person name="Uechi K."/>
            <person name="Horii T."/>
            <person name="Iida T."/>
            <person name="Fujita J."/>
            <person name="Nakamura S."/>
        </authorList>
    </citation>
    <scope>NUCLEOTIDE SEQUENCE [LARGE SCALE GENOMIC DNA]</scope>
    <source>
        <strain evidence="1 2">JCM 15653</strain>
    </source>
</reference>
<name>A0ABN5ZCQ5_9MYCO</name>
<protein>
    <submittedName>
        <fullName evidence="1">Uncharacterized protein</fullName>
    </submittedName>
</protein>
<proteinExistence type="predicted"/>
<keyword evidence="2" id="KW-1185">Reference proteome</keyword>